<sequence>MLNKSWIVAVLGALTLSGAGIVYASQPDREAQEDRQEIAALQQARVGLAQAVNAAEQHVRGKALAAELEMEKGKPVYEVEVASARGVMAVEVDTQTGNILKAVSEADEEKAESHDDKD</sequence>
<reference evidence="2 3" key="1">
    <citation type="submission" date="2024-04" db="EMBL/GenBank/DDBJ databases">
        <authorList>
            <person name="Abashina T."/>
            <person name="Shaikin A."/>
        </authorList>
    </citation>
    <scope>NUCLEOTIDE SEQUENCE [LARGE SCALE GENOMIC DNA]</scope>
    <source>
        <strain evidence="2 3">AAFK</strain>
    </source>
</reference>
<dbReference type="Pfam" id="PF03413">
    <property type="entry name" value="PepSY"/>
    <property type="match status" value="1"/>
</dbReference>
<dbReference type="EMBL" id="JBBPCO010000010">
    <property type="protein sequence ID" value="MEK8090259.1"/>
    <property type="molecule type" value="Genomic_DNA"/>
</dbReference>
<dbReference type="Gene3D" id="3.10.450.40">
    <property type="match status" value="1"/>
</dbReference>
<dbReference type="Proteomes" id="UP001446205">
    <property type="component" value="Unassembled WGS sequence"/>
</dbReference>
<evidence type="ECO:0000313" key="2">
    <source>
        <dbReference type="EMBL" id="MEK8090259.1"/>
    </source>
</evidence>
<name>A0ABU9D9P7_9PROT</name>
<feature type="domain" description="PepSY" evidence="1">
    <location>
        <begin position="47"/>
        <end position="101"/>
    </location>
</feature>
<organism evidence="2 3">
    <name type="scientific">Thermithiobacillus plumbiphilus</name>
    <dbReference type="NCBI Taxonomy" id="1729899"/>
    <lineage>
        <taxon>Bacteria</taxon>
        <taxon>Pseudomonadati</taxon>
        <taxon>Pseudomonadota</taxon>
        <taxon>Acidithiobacillia</taxon>
        <taxon>Acidithiobacillales</taxon>
        <taxon>Thermithiobacillaceae</taxon>
        <taxon>Thermithiobacillus</taxon>
    </lineage>
</organism>
<accession>A0ABU9D9P7</accession>
<gene>
    <name evidence="2" type="ORF">WOB96_10850</name>
</gene>
<comment type="caution">
    <text evidence="2">The sequence shown here is derived from an EMBL/GenBank/DDBJ whole genome shotgun (WGS) entry which is preliminary data.</text>
</comment>
<keyword evidence="3" id="KW-1185">Reference proteome</keyword>
<dbReference type="InterPro" id="IPR025711">
    <property type="entry name" value="PepSY"/>
</dbReference>
<proteinExistence type="predicted"/>
<evidence type="ECO:0000259" key="1">
    <source>
        <dbReference type="Pfam" id="PF03413"/>
    </source>
</evidence>
<evidence type="ECO:0000313" key="3">
    <source>
        <dbReference type="Proteomes" id="UP001446205"/>
    </source>
</evidence>
<protein>
    <submittedName>
        <fullName evidence="2">PepSY domain-containing protein</fullName>
    </submittedName>
</protein>
<dbReference type="RefSeq" id="WP_341371314.1">
    <property type="nucleotide sequence ID" value="NZ_JBBPCO010000010.1"/>
</dbReference>